<dbReference type="EC" id="6.1.1.1" evidence="11"/>
<protein>
    <recommendedName>
        <fullName evidence="11">Tyrosine--tRNA ligase</fullName>
        <ecNumber evidence="11">6.1.1.1</ecNumber>
    </recommendedName>
    <alternativeName>
        <fullName evidence="11">Tyrosyl-tRNA synthetase</fullName>
        <shortName evidence="11">TyrRS</shortName>
    </alternativeName>
</protein>
<evidence type="ECO:0000256" key="2">
    <source>
        <dbReference type="ARBA" id="ARBA00022490"/>
    </source>
</evidence>
<dbReference type="EMBL" id="SJPU01000003">
    <property type="protein sequence ID" value="TWU11007.1"/>
    <property type="molecule type" value="Genomic_DNA"/>
</dbReference>
<keyword evidence="6 12" id="KW-0694">RNA-binding</keyword>
<sequence length="462" mass="50544">MTQSNSEAVAETSAGTSSTENLLEELRWRGLIHQTTDEDGLGKLLASGPQSIYIGFDPTASSLHVGGLMQLMMLRRFQRAGHRPIALVGGATGMIGDPSGKSEERNLLSAEQLQCNVDGVAAQMRRFLDFAGEAGFSGQNGALLLNNFDWMKGYSYLEFLRDVGKNFPIGTMMGKESVRSRINSDAGLSYTEFSYMLLQAYDFVHLSRTHGCRIQAGGSDQWGNITAGIDLGRRMTGDQLFGLTAPLLTTSDGKKMGKTEKGAIWLDADRTSPYAFYQYWVHVNDEDVMRCIAYLTEIDKDEYDELAERTDKAAGERAAQKRLAQWMTELVHGSEGLQSAERATTILFGGDIGNTPDAELQEIFADVPSCDVTTEQIAGDGLWIIEALQLAGLCSSGGDARRSVKENSISLNSVRVGDEQKRISREDFAGRSVVVLRRGKRKYALLKLMPDASLGEKNANAT</sequence>
<evidence type="ECO:0000256" key="9">
    <source>
        <dbReference type="ARBA" id="ARBA00048248"/>
    </source>
</evidence>
<gene>
    <name evidence="11 14" type="primary">tyrS</name>
    <name evidence="14" type="ORF">Poly21_49140</name>
</gene>
<dbReference type="PANTHER" id="PTHR11766:SF0">
    <property type="entry name" value="TYROSINE--TRNA LIGASE, MITOCHONDRIAL"/>
    <property type="match status" value="1"/>
</dbReference>
<feature type="domain" description="Tyrosine--tRNA ligase SYY-like C-terminal" evidence="13">
    <location>
        <begin position="359"/>
        <end position="446"/>
    </location>
</feature>
<feature type="binding site" evidence="11">
    <location>
        <position position="199"/>
    </location>
    <ligand>
        <name>L-tyrosine</name>
        <dbReference type="ChEBI" id="CHEBI:58315"/>
    </ligand>
</feature>
<dbReference type="InterPro" id="IPR002305">
    <property type="entry name" value="aa-tRNA-synth_Ic"/>
</dbReference>
<keyword evidence="2 11" id="KW-0963">Cytoplasm</keyword>
<keyword evidence="5 11" id="KW-0067">ATP-binding</keyword>
<dbReference type="SUPFAM" id="SSF55174">
    <property type="entry name" value="Alpha-L RNA-binding motif"/>
    <property type="match status" value="1"/>
</dbReference>
<evidence type="ECO:0000313" key="14">
    <source>
        <dbReference type="EMBL" id="TWU11007.1"/>
    </source>
</evidence>
<evidence type="ECO:0000256" key="12">
    <source>
        <dbReference type="PROSITE-ProRule" id="PRU00182"/>
    </source>
</evidence>
<evidence type="ECO:0000256" key="1">
    <source>
        <dbReference type="ARBA" id="ARBA00004496"/>
    </source>
</evidence>
<dbReference type="InterPro" id="IPR054608">
    <property type="entry name" value="SYY-like_C"/>
</dbReference>
<keyword evidence="15" id="KW-1185">Reference proteome</keyword>
<dbReference type="Gene3D" id="3.10.290.10">
    <property type="entry name" value="RNA-binding S4 domain"/>
    <property type="match status" value="1"/>
</dbReference>
<feature type="short sequence motif" description="'HIGH' region" evidence="11">
    <location>
        <begin position="58"/>
        <end position="67"/>
    </location>
</feature>
<evidence type="ECO:0000256" key="5">
    <source>
        <dbReference type="ARBA" id="ARBA00022840"/>
    </source>
</evidence>
<dbReference type="InterPro" id="IPR024088">
    <property type="entry name" value="Tyr-tRNA-ligase_bac-type"/>
</dbReference>
<dbReference type="GO" id="GO:0003723">
    <property type="term" value="F:RNA binding"/>
    <property type="evidence" value="ECO:0007669"/>
    <property type="project" value="UniProtKB-KW"/>
</dbReference>
<feature type="binding site" evidence="11">
    <location>
        <position position="53"/>
    </location>
    <ligand>
        <name>L-tyrosine</name>
        <dbReference type="ChEBI" id="CHEBI:58315"/>
    </ligand>
</feature>
<dbReference type="NCBIfam" id="TIGR00234">
    <property type="entry name" value="tyrS"/>
    <property type="match status" value="1"/>
</dbReference>
<dbReference type="FunFam" id="1.10.240.10:FF:000001">
    <property type="entry name" value="Tyrosine--tRNA ligase"/>
    <property type="match status" value="1"/>
</dbReference>
<dbReference type="OrthoDB" id="9804243at2"/>
<reference evidence="14 15" key="1">
    <citation type="journal article" date="2020" name="Antonie Van Leeuwenhoek">
        <title>Rhodopirellula heiligendammensis sp. nov., Rhodopirellula pilleata sp. nov., and Rhodopirellula solitaria sp. nov. isolated from natural or artificial marine surfaces in Northern Germany and California, USA, and emended description of the genus Rhodopirellula.</title>
        <authorList>
            <person name="Kallscheuer N."/>
            <person name="Wiegand S."/>
            <person name="Jogler M."/>
            <person name="Boedeker C."/>
            <person name="Peeters S.H."/>
            <person name="Rast P."/>
            <person name="Heuer A."/>
            <person name="Jetten M.S.M."/>
            <person name="Rohde M."/>
            <person name="Jogler C."/>
        </authorList>
    </citation>
    <scope>NUCLEOTIDE SEQUENCE [LARGE SCALE GENOMIC DNA]</scope>
    <source>
        <strain evidence="14 15">Poly21</strain>
    </source>
</reference>
<evidence type="ECO:0000256" key="3">
    <source>
        <dbReference type="ARBA" id="ARBA00022598"/>
    </source>
</evidence>
<proteinExistence type="inferred from homology"/>
<dbReference type="GO" id="GO:0006437">
    <property type="term" value="P:tyrosyl-tRNA aminoacylation"/>
    <property type="evidence" value="ECO:0007669"/>
    <property type="project" value="UniProtKB-UniRule"/>
</dbReference>
<evidence type="ECO:0000313" key="15">
    <source>
        <dbReference type="Proteomes" id="UP000319908"/>
    </source>
</evidence>
<dbReference type="Gene3D" id="1.10.240.10">
    <property type="entry name" value="Tyrosyl-Transfer RNA Synthetase"/>
    <property type="match status" value="1"/>
</dbReference>
<comment type="caution">
    <text evidence="14">The sequence shown here is derived from an EMBL/GenBank/DDBJ whole genome shotgun (WGS) entry which is preliminary data.</text>
</comment>
<dbReference type="HAMAP" id="MF_02006">
    <property type="entry name" value="Tyr_tRNA_synth_type1"/>
    <property type="match status" value="1"/>
</dbReference>
<evidence type="ECO:0000256" key="7">
    <source>
        <dbReference type="ARBA" id="ARBA00022917"/>
    </source>
</evidence>
<organism evidence="14 15">
    <name type="scientific">Allorhodopirellula heiligendammensis</name>
    <dbReference type="NCBI Taxonomy" id="2714739"/>
    <lineage>
        <taxon>Bacteria</taxon>
        <taxon>Pseudomonadati</taxon>
        <taxon>Planctomycetota</taxon>
        <taxon>Planctomycetia</taxon>
        <taxon>Pirellulales</taxon>
        <taxon>Pirellulaceae</taxon>
        <taxon>Allorhodopirellula</taxon>
    </lineage>
</organism>
<keyword evidence="8 11" id="KW-0030">Aminoacyl-tRNA synthetase</keyword>
<evidence type="ECO:0000256" key="6">
    <source>
        <dbReference type="ARBA" id="ARBA00022884"/>
    </source>
</evidence>
<evidence type="ECO:0000256" key="11">
    <source>
        <dbReference type="HAMAP-Rule" id="MF_02006"/>
    </source>
</evidence>
<feature type="binding site" evidence="11">
    <location>
        <position position="195"/>
    </location>
    <ligand>
        <name>L-tyrosine</name>
        <dbReference type="ChEBI" id="CHEBI:58315"/>
    </ligand>
</feature>
<dbReference type="Gene3D" id="3.40.50.620">
    <property type="entry name" value="HUPs"/>
    <property type="match status" value="1"/>
</dbReference>
<accession>A0A5C6BH60</accession>
<evidence type="ECO:0000256" key="8">
    <source>
        <dbReference type="ARBA" id="ARBA00023146"/>
    </source>
</evidence>
<dbReference type="PRINTS" id="PR01040">
    <property type="entry name" value="TRNASYNTHTYR"/>
</dbReference>
<evidence type="ECO:0000256" key="4">
    <source>
        <dbReference type="ARBA" id="ARBA00022741"/>
    </source>
</evidence>
<dbReference type="GO" id="GO:0042803">
    <property type="term" value="F:protein homodimerization activity"/>
    <property type="evidence" value="ECO:0007669"/>
    <property type="project" value="UniProtKB-ARBA"/>
</dbReference>
<dbReference type="Pfam" id="PF22421">
    <property type="entry name" value="SYY_C-terminal"/>
    <property type="match status" value="1"/>
</dbReference>
<dbReference type="AlphaFoldDB" id="A0A5C6BH60"/>
<comment type="subunit">
    <text evidence="11">Homodimer.</text>
</comment>
<feature type="binding site" evidence="11">
    <location>
        <position position="258"/>
    </location>
    <ligand>
        <name>ATP</name>
        <dbReference type="ChEBI" id="CHEBI:30616"/>
    </ligand>
</feature>
<dbReference type="PANTHER" id="PTHR11766">
    <property type="entry name" value="TYROSYL-TRNA SYNTHETASE"/>
    <property type="match status" value="1"/>
</dbReference>
<dbReference type="Pfam" id="PF00579">
    <property type="entry name" value="tRNA-synt_1b"/>
    <property type="match status" value="1"/>
</dbReference>
<dbReference type="GO" id="GO:0004831">
    <property type="term" value="F:tyrosine-tRNA ligase activity"/>
    <property type="evidence" value="ECO:0007669"/>
    <property type="project" value="UniProtKB-UniRule"/>
</dbReference>
<dbReference type="SUPFAM" id="SSF52374">
    <property type="entry name" value="Nucleotidylyl transferase"/>
    <property type="match status" value="1"/>
</dbReference>
<evidence type="ECO:0000259" key="13">
    <source>
        <dbReference type="Pfam" id="PF22421"/>
    </source>
</evidence>
<dbReference type="GO" id="GO:0005829">
    <property type="term" value="C:cytosol"/>
    <property type="evidence" value="ECO:0007669"/>
    <property type="project" value="TreeGrafter"/>
</dbReference>
<comment type="function">
    <text evidence="11">Catalyzes the attachment of tyrosine to tRNA(Tyr) in a two-step reaction: tyrosine is first activated by ATP to form Tyr-AMP and then transferred to the acceptor end of tRNA(Tyr).</text>
</comment>
<dbReference type="InterPro" id="IPR036986">
    <property type="entry name" value="S4_RNA-bd_sf"/>
</dbReference>
<dbReference type="InterPro" id="IPR002307">
    <property type="entry name" value="Tyr-tRNA-ligase"/>
</dbReference>
<dbReference type="InterPro" id="IPR024107">
    <property type="entry name" value="Tyr-tRNA-ligase_bac_1"/>
</dbReference>
<keyword evidence="3 11" id="KW-0436">Ligase</keyword>
<comment type="catalytic activity">
    <reaction evidence="9 11">
        <text>tRNA(Tyr) + L-tyrosine + ATP = L-tyrosyl-tRNA(Tyr) + AMP + diphosphate + H(+)</text>
        <dbReference type="Rhea" id="RHEA:10220"/>
        <dbReference type="Rhea" id="RHEA-COMP:9706"/>
        <dbReference type="Rhea" id="RHEA-COMP:9707"/>
        <dbReference type="ChEBI" id="CHEBI:15378"/>
        <dbReference type="ChEBI" id="CHEBI:30616"/>
        <dbReference type="ChEBI" id="CHEBI:33019"/>
        <dbReference type="ChEBI" id="CHEBI:58315"/>
        <dbReference type="ChEBI" id="CHEBI:78442"/>
        <dbReference type="ChEBI" id="CHEBI:78536"/>
        <dbReference type="ChEBI" id="CHEBI:456215"/>
        <dbReference type="EC" id="6.1.1.1"/>
    </reaction>
</comment>
<comment type="similarity">
    <text evidence="10 11">Belongs to the class-I aminoacyl-tRNA synthetase family. TyrS type 1 subfamily.</text>
</comment>
<evidence type="ECO:0000256" key="10">
    <source>
        <dbReference type="ARBA" id="ARBA00060965"/>
    </source>
</evidence>
<name>A0A5C6BH60_9BACT</name>
<feature type="short sequence motif" description="'KMSKS' region" evidence="11">
    <location>
        <begin position="255"/>
        <end position="259"/>
    </location>
</feature>
<dbReference type="InterPro" id="IPR014729">
    <property type="entry name" value="Rossmann-like_a/b/a_fold"/>
</dbReference>
<keyword evidence="7 11" id="KW-0648">Protein biosynthesis</keyword>
<dbReference type="Proteomes" id="UP000319908">
    <property type="component" value="Unassembled WGS sequence"/>
</dbReference>
<dbReference type="GO" id="GO:0005524">
    <property type="term" value="F:ATP binding"/>
    <property type="evidence" value="ECO:0007669"/>
    <property type="project" value="UniProtKB-UniRule"/>
</dbReference>
<dbReference type="RefSeq" id="WP_146409337.1">
    <property type="nucleotide sequence ID" value="NZ_SJPU01000003.1"/>
</dbReference>
<dbReference type="FunFam" id="3.40.50.620:FF:000008">
    <property type="entry name" value="Tyrosine--tRNA ligase"/>
    <property type="match status" value="1"/>
</dbReference>
<comment type="subcellular location">
    <subcellularLocation>
        <location evidence="1 11">Cytoplasm</location>
    </subcellularLocation>
</comment>
<dbReference type="PROSITE" id="PS50889">
    <property type="entry name" value="S4"/>
    <property type="match status" value="1"/>
</dbReference>
<dbReference type="CDD" id="cd00805">
    <property type="entry name" value="TyrRS_core"/>
    <property type="match status" value="1"/>
</dbReference>
<keyword evidence="4 11" id="KW-0547">Nucleotide-binding</keyword>